<name>A0A834X5F8_9FABA</name>
<keyword evidence="2" id="KW-1185">Reference proteome</keyword>
<dbReference type="EMBL" id="JAAIUW010000003">
    <property type="protein sequence ID" value="KAF7838404.1"/>
    <property type="molecule type" value="Genomic_DNA"/>
</dbReference>
<protein>
    <submittedName>
        <fullName evidence="1">Uncharacterized protein</fullName>
    </submittedName>
</protein>
<organism evidence="1 2">
    <name type="scientific">Senna tora</name>
    <dbReference type="NCBI Taxonomy" id="362788"/>
    <lineage>
        <taxon>Eukaryota</taxon>
        <taxon>Viridiplantae</taxon>
        <taxon>Streptophyta</taxon>
        <taxon>Embryophyta</taxon>
        <taxon>Tracheophyta</taxon>
        <taxon>Spermatophyta</taxon>
        <taxon>Magnoliopsida</taxon>
        <taxon>eudicotyledons</taxon>
        <taxon>Gunneridae</taxon>
        <taxon>Pentapetalae</taxon>
        <taxon>rosids</taxon>
        <taxon>fabids</taxon>
        <taxon>Fabales</taxon>
        <taxon>Fabaceae</taxon>
        <taxon>Caesalpinioideae</taxon>
        <taxon>Cassia clade</taxon>
        <taxon>Senna</taxon>
    </lineage>
</organism>
<evidence type="ECO:0000313" key="1">
    <source>
        <dbReference type="EMBL" id="KAF7838404.1"/>
    </source>
</evidence>
<accession>A0A834X5F8</accession>
<comment type="caution">
    <text evidence="1">The sequence shown here is derived from an EMBL/GenBank/DDBJ whole genome shotgun (WGS) entry which is preliminary data.</text>
</comment>
<dbReference type="Proteomes" id="UP000634136">
    <property type="component" value="Unassembled WGS sequence"/>
</dbReference>
<gene>
    <name evidence="1" type="ORF">G2W53_006886</name>
</gene>
<evidence type="ECO:0000313" key="2">
    <source>
        <dbReference type="Proteomes" id="UP000634136"/>
    </source>
</evidence>
<proteinExistence type="predicted"/>
<dbReference type="AlphaFoldDB" id="A0A834X5F8"/>
<reference evidence="1" key="1">
    <citation type="submission" date="2020-09" db="EMBL/GenBank/DDBJ databases">
        <title>Genome-Enabled Discovery of Anthraquinone Biosynthesis in Senna tora.</title>
        <authorList>
            <person name="Kang S.-H."/>
            <person name="Pandey R.P."/>
            <person name="Lee C.-M."/>
            <person name="Sim J.-S."/>
            <person name="Jeong J.-T."/>
            <person name="Choi B.-S."/>
            <person name="Jung M."/>
            <person name="Ginzburg D."/>
            <person name="Zhao K."/>
            <person name="Won S.Y."/>
            <person name="Oh T.-J."/>
            <person name="Yu Y."/>
            <person name="Kim N.-H."/>
            <person name="Lee O.R."/>
            <person name="Lee T.-H."/>
            <person name="Bashyal P."/>
            <person name="Kim T.-S."/>
            <person name="Lee W.-H."/>
            <person name="Kawkins C."/>
            <person name="Kim C.-K."/>
            <person name="Kim J.S."/>
            <person name="Ahn B.O."/>
            <person name="Rhee S.Y."/>
            <person name="Sohng J.K."/>
        </authorList>
    </citation>
    <scope>NUCLEOTIDE SEQUENCE</scope>
    <source>
        <tissue evidence="1">Leaf</tissue>
    </source>
</reference>
<sequence length="31" mass="3325">MAAAPSIPPVIFLPTSNHLHQPSKVRDLSSL</sequence>